<sequence length="122" mass="14748">MCSHVIEHLPHYRWYEFLRLCKKVLIQEGNLIIETLNPRSLYGLIEWYWKDPTHQHPVYPEYLQYLMEIIGFNNITITYLTPVPSNVALLTEQQDNQVYEENINRLNTFLHDTIEYYMVANK</sequence>
<comment type="caution">
    <text evidence="1">The sequence shown here is derived from an EMBL/GenBank/DDBJ whole genome shotgun (WGS) entry which is preliminary data.</text>
</comment>
<evidence type="ECO:0000313" key="1">
    <source>
        <dbReference type="EMBL" id="OGF61426.1"/>
    </source>
</evidence>
<organism evidence="1 2">
    <name type="scientific">Candidatus Fischerbacteria bacterium RBG_13_37_8</name>
    <dbReference type="NCBI Taxonomy" id="1817863"/>
    <lineage>
        <taxon>Bacteria</taxon>
        <taxon>Candidatus Fischeribacteriota</taxon>
    </lineage>
</organism>
<reference evidence="1 2" key="1">
    <citation type="journal article" date="2016" name="Nat. Commun.">
        <title>Thousands of microbial genomes shed light on interconnected biogeochemical processes in an aquifer system.</title>
        <authorList>
            <person name="Anantharaman K."/>
            <person name="Brown C.T."/>
            <person name="Hug L.A."/>
            <person name="Sharon I."/>
            <person name="Castelle C.J."/>
            <person name="Probst A.J."/>
            <person name="Thomas B.C."/>
            <person name="Singh A."/>
            <person name="Wilkins M.J."/>
            <person name="Karaoz U."/>
            <person name="Brodie E.L."/>
            <person name="Williams K.H."/>
            <person name="Hubbard S.S."/>
            <person name="Banfield J.F."/>
        </authorList>
    </citation>
    <scope>NUCLEOTIDE SEQUENCE [LARGE SCALE GENOMIC DNA]</scope>
</reference>
<dbReference type="Gene3D" id="3.40.50.150">
    <property type="entry name" value="Vaccinia Virus protein VP39"/>
    <property type="match status" value="1"/>
</dbReference>
<protein>
    <recommendedName>
        <fullName evidence="3">Methyltransferase type 11 domain-containing protein</fullName>
    </recommendedName>
</protein>
<dbReference type="SUPFAM" id="SSF53335">
    <property type="entry name" value="S-adenosyl-L-methionine-dependent methyltransferases"/>
    <property type="match status" value="1"/>
</dbReference>
<name>A0A1F5VDD1_9BACT</name>
<evidence type="ECO:0000313" key="2">
    <source>
        <dbReference type="Proteomes" id="UP000178943"/>
    </source>
</evidence>
<dbReference type="Proteomes" id="UP000178943">
    <property type="component" value="Unassembled WGS sequence"/>
</dbReference>
<gene>
    <name evidence="1" type="ORF">A2Y62_12015</name>
</gene>
<proteinExistence type="predicted"/>
<dbReference type="AlphaFoldDB" id="A0A1F5VDD1"/>
<evidence type="ECO:0008006" key="3">
    <source>
        <dbReference type="Google" id="ProtNLM"/>
    </source>
</evidence>
<dbReference type="EMBL" id="MFGW01000195">
    <property type="protein sequence ID" value="OGF61426.1"/>
    <property type="molecule type" value="Genomic_DNA"/>
</dbReference>
<dbReference type="InterPro" id="IPR029063">
    <property type="entry name" value="SAM-dependent_MTases_sf"/>
</dbReference>
<accession>A0A1F5VDD1</accession>
<dbReference type="STRING" id="1817863.A2Y62_12015"/>